<evidence type="ECO:0000313" key="1">
    <source>
        <dbReference type="EMBL" id="AFV77229.1"/>
    </source>
</evidence>
<keyword evidence="1" id="KW-0614">Plasmid</keyword>
<name>K7R861_THEOS</name>
<dbReference type="PATRIC" id="fig|751945.3.peg.2176"/>
<accession>K7R861</accession>
<dbReference type="AlphaFoldDB" id="K7R861"/>
<dbReference type="Proteomes" id="UP000000211">
    <property type="component" value="Plasmid pTHEOS01"/>
</dbReference>
<geneLocation type="plasmid" evidence="1 2">
    <name>pTHEOS01</name>
</geneLocation>
<organism evidence="1 2">
    <name type="scientific">Thermus oshimai JL-2</name>
    <dbReference type="NCBI Taxonomy" id="751945"/>
    <lineage>
        <taxon>Bacteria</taxon>
        <taxon>Thermotogati</taxon>
        <taxon>Deinococcota</taxon>
        <taxon>Deinococci</taxon>
        <taxon>Thermales</taxon>
        <taxon>Thermaceae</taxon>
        <taxon>Thermus</taxon>
    </lineage>
</organism>
<sequence length="293" mass="31938">MGIGGAAAMKTPSWKKAILGVALGVLLFALAQVEWYPPDFGPYEAVRQQAHVQCQAYQAQGVEAYRRCLAWVSGSLCNPSLRDPSAYVACQSAIFAGYPLLGQPVLTAPSYRVEVAGGFTRELDPTTGQVRRQTPVGPRVEYTLQRMQNGLYRGVSYNPQGQPQASYWVTPACEIVGRNGQPVMDGNLCPVFPEKPYLIVLIGPTDAGIVPVPAPVIYERGRLLDDFDKDGVVEIGYLTTTGGSGRDWGSGGVEAFGYDPNTKRLKFHYILFGHKGGTAGNFLREMLVLYRVR</sequence>
<proteinExistence type="predicted"/>
<gene>
    <name evidence="1" type="ORF">Theos_2238</name>
</gene>
<keyword evidence="2" id="KW-1185">Reference proteome</keyword>
<reference evidence="1 2" key="1">
    <citation type="journal article" date="2013" name="Genome Announc.">
        <title>Whole Genome Sequencing of Thermus oshimai JL-2 and Thermus thermophilus JL-18, Incomplete Denitrifiers from the United States Great Basin.</title>
        <authorList>
            <person name="Murugapiran S.K."/>
            <person name="Huntemann M."/>
            <person name="Wei C.L."/>
            <person name="Han J."/>
            <person name="Detter J.C."/>
            <person name="Han C.S."/>
            <person name="Erkkila T.H."/>
            <person name="Teshima H."/>
            <person name="Chen A."/>
            <person name="Kyrpides N."/>
            <person name="Mavrommatis K."/>
            <person name="Markowitz V."/>
            <person name="Szeto E."/>
            <person name="Ivanova N."/>
            <person name="Pagani I."/>
            <person name="Lam J."/>
            <person name="McDonald A.I."/>
            <person name="Dodsworth J.A."/>
            <person name="Pati A."/>
            <person name="Goodwin L."/>
            <person name="Peters L."/>
            <person name="Pitluck S."/>
            <person name="Woyke T."/>
            <person name="Hedlund B.P."/>
        </authorList>
    </citation>
    <scope>NUCLEOTIDE SEQUENCE</scope>
    <source>
        <strain evidence="1 2">JL-2</strain>
        <plasmid evidence="1">pTHEOS01</plasmid>
    </source>
</reference>
<dbReference type="KEGG" id="tos:Theos_2238"/>
<dbReference type="HOGENOM" id="CLU_063875_0_0_0"/>
<dbReference type="EMBL" id="CP003250">
    <property type="protein sequence ID" value="AFV77229.1"/>
    <property type="molecule type" value="Genomic_DNA"/>
</dbReference>
<evidence type="ECO:0000313" key="2">
    <source>
        <dbReference type="Proteomes" id="UP000000211"/>
    </source>
</evidence>
<protein>
    <submittedName>
        <fullName evidence="1">Uncharacterized protein</fullName>
    </submittedName>
</protein>